<protein>
    <submittedName>
        <fullName evidence="1">Uncharacterized protein</fullName>
    </submittedName>
</protein>
<dbReference type="EMBL" id="BTGU01000100">
    <property type="protein sequence ID" value="GMN60544.1"/>
    <property type="molecule type" value="Genomic_DNA"/>
</dbReference>
<dbReference type="Proteomes" id="UP001187192">
    <property type="component" value="Unassembled WGS sequence"/>
</dbReference>
<evidence type="ECO:0000313" key="2">
    <source>
        <dbReference type="Proteomes" id="UP001187192"/>
    </source>
</evidence>
<sequence length="86" mass="9491">MPIQTPLYRFVGECVQAAGLICLMITISDGPEKDTRMVEFIVIDKPLVYNAILLKPTLNALKAVVSTYYLAMKFPTPNGVGIFRGN</sequence>
<dbReference type="AlphaFoldDB" id="A0AA88J1S0"/>
<evidence type="ECO:0000313" key="1">
    <source>
        <dbReference type="EMBL" id="GMN60544.1"/>
    </source>
</evidence>
<dbReference type="PANTHER" id="PTHR33240">
    <property type="entry name" value="OS08G0508500 PROTEIN"/>
    <property type="match status" value="1"/>
</dbReference>
<dbReference type="PANTHER" id="PTHR33240:SF15">
    <property type="entry name" value="GAG-PRO-LIKE PROTEIN"/>
    <property type="match status" value="1"/>
</dbReference>
<keyword evidence="2" id="KW-1185">Reference proteome</keyword>
<name>A0AA88J1S0_FICCA</name>
<organism evidence="1 2">
    <name type="scientific">Ficus carica</name>
    <name type="common">Common fig</name>
    <dbReference type="NCBI Taxonomy" id="3494"/>
    <lineage>
        <taxon>Eukaryota</taxon>
        <taxon>Viridiplantae</taxon>
        <taxon>Streptophyta</taxon>
        <taxon>Embryophyta</taxon>
        <taxon>Tracheophyta</taxon>
        <taxon>Spermatophyta</taxon>
        <taxon>Magnoliopsida</taxon>
        <taxon>eudicotyledons</taxon>
        <taxon>Gunneridae</taxon>
        <taxon>Pentapetalae</taxon>
        <taxon>rosids</taxon>
        <taxon>fabids</taxon>
        <taxon>Rosales</taxon>
        <taxon>Moraceae</taxon>
        <taxon>Ficeae</taxon>
        <taxon>Ficus</taxon>
    </lineage>
</organism>
<proteinExistence type="predicted"/>
<gene>
    <name evidence="1" type="ORF">TIFTF001_029640</name>
</gene>
<comment type="caution">
    <text evidence="1">The sequence shown here is derived from an EMBL/GenBank/DDBJ whole genome shotgun (WGS) entry which is preliminary data.</text>
</comment>
<reference evidence="1" key="1">
    <citation type="submission" date="2023-07" db="EMBL/GenBank/DDBJ databases">
        <title>draft genome sequence of fig (Ficus carica).</title>
        <authorList>
            <person name="Takahashi T."/>
            <person name="Nishimura K."/>
        </authorList>
    </citation>
    <scope>NUCLEOTIDE SEQUENCE</scope>
</reference>
<accession>A0AA88J1S0</accession>